<evidence type="ECO:0000256" key="2">
    <source>
        <dbReference type="ARBA" id="ARBA00022448"/>
    </source>
</evidence>
<dbReference type="RefSeq" id="WP_066416569.1">
    <property type="nucleotide sequence ID" value="NZ_FKBS01000025.1"/>
</dbReference>
<dbReference type="AlphaFoldDB" id="A0A157QKP2"/>
<gene>
    <name evidence="9" type="ORF">SAMEA1982600_03659</name>
</gene>
<evidence type="ECO:0000256" key="1">
    <source>
        <dbReference type="ARBA" id="ARBA00004167"/>
    </source>
</evidence>
<proteinExistence type="predicted"/>
<evidence type="ECO:0000256" key="4">
    <source>
        <dbReference type="ARBA" id="ARBA00022989"/>
    </source>
</evidence>
<protein>
    <submittedName>
        <fullName evidence="9">Outer membrane receptor for ferric coprogen and ferric-rhodotorulic acid</fullName>
    </submittedName>
</protein>
<evidence type="ECO:0000313" key="9">
    <source>
        <dbReference type="EMBL" id="SAI46184.1"/>
    </source>
</evidence>
<dbReference type="Gene3D" id="3.55.50.30">
    <property type="match status" value="1"/>
</dbReference>
<evidence type="ECO:0000256" key="3">
    <source>
        <dbReference type="ARBA" id="ARBA00022692"/>
    </source>
</evidence>
<evidence type="ECO:0000259" key="8">
    <source>
        <dbReference type="SMART" id="SM00965"/>
    </source>
</evidence>
<evidence type="ECO:0000256" key="6">
    <source>
        <dbReference type="ARBA" id="ARBA00023237"/>
    </source>
</evidence>
<dbReference type="Gene3D" id="3.30.1150.10">
    <property type="match status" value="1"/>
</dbReference>
<dbReference type="SUPFAM" id="SSF74653">
    <property type="entry name" value="TolA/TonB C-terminal domain"/>
    <property type="match status" value="1"/>
</dbReference>
<evidence type="ECO:0000256" key="7">
    <source>
        <dbReference type="SAM" id="MobiDB-lite"/>
    </source>
</evidence>
<keyword evidence="2" id="KW-0813">Transport</keyword>
<accession>A0A157QKP2</accession>
<keyword evidence="6" id="KW-0998">Cell outer membrane</keyword>
<dbReference type="GO" id="GO:0019867">
    <property type="term" value="C:outer membrane"/>
    <property type="evidence" value="ECO:0007669"/>
    <property type="project" value="InterPro"/>
</dbReference>
<reference evidence="9 10" key="1">
    <citation type="submission" date="2016-03" db="EMBL/GenBank/DDBJ databases">
        <authorList>
            <consortium name="Pathogen Informatics"/>
        </authorList>
    </citation>
    <scope>NUCLEOTIDE SEQUENCE [LARGE SCALE GENOMIC DNA]</scope>
    <source>
        <strain evidence="9 10">NCTC13364</strain>
    </source>
</reference>
<comment type="subcellular location">
    <subcellularLocation>
        <location evidence="1">Membrane</location>
        <topology evidence="1">Single-pass membrane protein</topology>
    </subcellularLocation>
</comment>
<name>A0A157QKP2_9BORD</name>
<dbReference type="InterPro" id="IPR006260">
    <property type="entry name" value="TonB/TolA_C"/>
</dbReference>
<keyword evidence="5" id="KW-0472">Membrane</keyword>
<evidence type="ECO:0000256" key="5">
    <source>
        <dbReference type="ARBA" id="ARBA00023136"/>
    </source>
</evidence>
<keyword evidence="9" id="KW-0675">Receptor</keyword>
<dbReference type="EMBL" id="FKBS01000025">
    <property type="protein sequence ID" value="SAI46184.1"/>
    <property type="molecule type" value="Genomic_DNA"/>
</dbReference>
<dbReference type="Pfam" id="PF13103">
    <property type="entry name" value="TonB_2"/>
    <property type="match status" value="1"/>
</dbReference>
<dbReference type="InterPro" id="IPR011662">
    <property type="entry name" value="Secretin/TonB_short_N"/>
</dbReference>
<sequence>MAAPLTQAAPDGFASGRDAASLRYDFDIPALPLVQALDRYAMLTNRPALFSSDMVAGRISSQVRGRYSPEAGLMLLLEGTGLRADISSTGPTDAFVLAPVDSHRAKPAGASAFASYVGLLQSYLWGALCGDRLARPGNYRVLLRFEVDRSGSVRRVRLLGSTGDMDRDRAVRVAAERVSLSEPPPQGMPQPVTMLILPDESTSDGVSTRCASREP</sequence>
<feature type="compositionally biased region" description="Polar residues" evidence="7">
    <location>
        <begin position="203"/>
        <end position="215"/>
    </location>
</feature>
<keyword evidence="3" id="KW-0812">Transmembrane</keyword>
<dbReference type="NCBIfam" id="TIGR01352">
    <property type="entry name" value="tonB_Cterm"/>
    <property type="match status" value="1"/>
</dbReference>
<evidence type="ECO:0000313" key="10">
    <source>
        <dbReference type="Proteomes" id="UP000077037"/>
    </source>
</evidence>
<dbReference type="SMART" id="SM00965">
    <property type="entry name" value="STN"/>
    <property type="match status" value="1"/>
</dbReference>
<keyword evidence="4" id="KW-1133">Transmembrane helix</keyword>
<organism evidence="9 10">
    <name type="scientific">Bordetella ansorpii</name>
    <dbReference type="NCBI Taxonomy" id="288768"/>
    <lineage>
        <taxon>Bacteria</taxon>
        <taxon>Pseudomonadati</taxon>
        <taxon>Pseudomonadota</taxon>
        <taxon>Betaproteobacteria</taxon>
        <taxon>Burkholderiales</taxon>
        <taxon>Alcaligenaceae</taxon>
        <taxon>Bordetella</taxon>
    </lineage>
</organism>
<feature type="region of interest" description="Disordered" evidence="7">
    <location>
        <begin position="178"/>
        <end position="215"/>
    </location>
</feature>
<dbReference type="Proteomes" id="UP000077037">
    <property type="component" value="Unassembled WGS sequence"/>
</dbReference>
<feature type="domain" description="Secretin/TonB short N-terminal" evidence="8">
    <location>
        <begin position="46"/>
        <end position="100"/>
    </location>
</feature>